<reference evidence="2" key="1">
    <citation type="journal article" date="2014" name="Science">
        <title>Ancient hybridizations among the ancestral genomes of bread wheat.</title>
        <authorList>
            <consortium name="International Wheat Genome Sequencing Consortium,"/>
            <person name="Marcussen T."/>
            <person name="Sandve S.R."/>
            <person name="Heier L."/>
            <person name="Spannagl M."/>
            <person name="Pfeifer M."/>
            <person name="Jakobsen K.S."/>
            <person name="Wulff B.B."/>
            <person name="Steuernagel B."/>
            <person name="Mayer K.F."/>
            <person name="Olsen O.A."/>
        </authorList>
    </citation>
    <scope>NUCLEOTIDE SEQUENCE [LARGE SCALE GENOMIC DNA]</scope>
    <source>
        <strain evidence="2">cv. AL8/78</strain>
    </source>
</reference>
<reference evidence="1" key="3">
    <citation type="journal article" date="2017" name="Nature">
        <title>Genome sequence of the progenitor of the wheat D genome Aegilops tauschii.</title>
        <authorList>
            <person name="Luo M.C."/>
            <person name="Gu Y.Q."/>
            <person name="Puiu D."/>
            <person name="Wang H."/>
            <person name="Twardziok S.O."/>
            <person name="Deal K.R."/>
            <person name="Huo N."/>
            <person name="Zhu T."/>
            <person name="Wang L."/>
            <person name="Wang Y."/>
            <person name="McGuire P.E."/>
            <person name="Liu S."/>
            <person name="Long H."/>
            <person name="Ramasamy R.K."/>
            <person name="Rodriguez J.C."/>
            <person name="Van S.L."/>
            <person name="Yuan L."/>
            <person name="Wang Z."/>
            <person name="Xia Z."/>
            <person name="Xiao L."/>
            <person name="Anderson O.D."/>
            <person name="Ouyang S."/>
            <person name="Liang Y."/>
            <person name="Zimin A.V."/>
            <person name="Pertea G."/>
            <person name="Qi P."/>
            <person name="Bennetzen J.L."/>
            <person name="Dai X."/>
            <person name="Dawson M.W."/>
            <person name="Muller H.G."/>
            <person name="Kugler K."/>
            <person name="Rivarola-Duarte L."/>
            <person name="Spannagl M."/>
            <person name="Mayer K.F.X."/>
            <person name="Lu F.H."/>
            <person name="Bevan M.W."/>
            <person name="Leroy P."/>
            <person name="Li P."/>
            <person name="You F.M."/>
            <person name="Sun Q."/>
            <person name="Liu Z."/>
            <person name="Lyons E."/>
            <person name="Wicker T."/>
            <person name="Salzberg S.L."/>
            <person name="Devos K.M."/>
            <person name="Dvorak J."/>
        </authorList>
    </citation>
    <scope>NUCLEOTIDE SEQUENCE [LARGE SCALE GENOMIC DNA]</scope>
    <source>
        <strain evidence="1">cv. AL8/78</strain>
    </source>
</reference>
<reference evidence="2" key="2">
    <citation type="journal article" date="2017" name="Nat. Plants">
        <title>The Aegilops tauschii genome reveals multiple impacts of transposons.</title>
        <authorList>
            <person name="Zhao G."/>
            <person name="Zou C."/>
            <person name="Li K."/>
            <person name="Wang K."/>
            <person name="Li T."/>
            <person name="Gao L."/>
            <person name="Zhang X."/>
            <person name="Wang H."/>
            <person name="Yang Z."/>
            <person name="Liu X."/>
            <person name="Jiang W."/>
            <person name="Mao L."/>
            <person name="Kong X."/>
            <person name="Jiao Y."/>
            <person name="Jia J."/>
        </authorList>
    </citation>
    <scope>NUCLEOTIDE SEQUENCE [LARGE SCALE GENOMIC DNA]</scope>
    <source>
        <strain evidence="2">cv. AL8/78</strain>
    </source>
</reference>
<evidence type="ECO:0000313" key="2">
    <source>
        <dbReference type="Proteomes" id="UP000015105"/>
    </source>
</evidence>
<dbReference type="Proteomes" id="UP000015105">
    <property type="component" value="Chromosome 7D"/>
</dbReference>
<reference evidence="1" key="5">
    <citation type="journal article" date="2021" name="G3 (Bethesda)">
        <title>Aegilops tauschii genome assembly Aet v5.0 features greater sequence contiguity and improved annotation.</title>
        <authorList>
            <person name="Wang L."/>
            <person name="Zhu T."/>
            <person name="Rodriguez J.C."/>
            <person name="Deal K.R."/>
            <person name="Dubcovsky J."/>
            <person name="McGuire P.E."/>
            <person name="Lux T."/>
            <person name="Spannagl M."/>
            <person name="Mayer K.F.X."/>
            <person name="Baldrich P."/>
            <person name="Meyers B.C."/>
            <person name="Huo N."/>
            <person name="Gu Y.Q."/>
            <person name="Zhou H."/>
            <person name="Devos K.M."/>
            <person name="Bennetzen J.L."/>
            <person name="Unver T."/>
            <person name="Budak H."/>
            <person name="Gulick P.J."/>
            <person name="Galiba G."/>
            <person name="Kalapos B."/>
            <person name="Nelson D.R."/>
            <person name="Li P."/>
            <person name="You F.M."/>
            <person name="Luo M.C."/>
            <person name="Dvorak J."/>
        </authorList>
    </citation>
    <scope>NUCLEOTIDE SEQUENCE [LARGE SCALE GENOMIC DNA]</scope>
    <source>
        <strain evidence="1">cv. AL8/78</strain>
    </source>
</reference>
<proteinExistence type="predicted"/>
<organism evidence="1 2">
    <name type="scientific">Aegilops tauschii subsp. strangulata</name>
    <name type="common">Goatgrass</name>
    <dbReference type="NCBI Taxonomy" id="200361"/>
    <lineage>
        <taxon>Eukaryota</taxon>
        <taxon>Viridiplantae</taxon>
        <taxon>Streptophyta</taxon>
        <taxon>Embryophyta</taxon>
        <taxon>Tracheophyta</taxon>
        <taxon>Spermatophyta</taxon>
        <taxon>Magnoliopsida</taxon>
        <taxon>Liliopsida</taxon>
        <taxon>Poales</taxon>
        <taxon>Poaceae</taxon>
        <taxon>BOP clade</taxon>
        <taxon>Pooideae</taxon>
        <taxon>Triticodae</taxon>
        <taxon>Triticeae</taxon>
        <taxon>Triticinae</taxon>
        <taxon>Aegilops</taxon>
    </lineage>
</organism>
<sequence length="62" mass="7377">MEVELQNSVLRYIHVIIPKQTMFVRSYIKISQPLDIIIIPELPEIHIFICKKINTLDLHNYT</sequence>
<name>A0A453TA14_AEGTS</name>
<protein>
    <submittedName>
        <fullName evidence="1">Uncharacterized protein</fullName>
    </submittedName>
</protein>
<keyword evidence="2" id="KW-1185">Reference proteome</keyword>
<accession>A0A453TA14</accession>
<dbReference type="EnsemblPlants" id="AET7Gv21305200.2">
    <property type="protein sequence ID" value="AET7Gv21305200.2"/>
    <property type="gene ID" value="AET7Gv21305200"/>
</dbReference>
<dbReference type="Gramene" id="AET7Gv21305200.2">
    <property type="protein sequence ID" value="AET7Gv21305200.2"/>
    <property type="gene ID" value="AET7Gv21305200"/>
</dbReference>
<reference evidence="1" key="4">
    <citation type="submission" date="2019-03" db="UniProtKB">
        <authorList>
            <consortium name="EnsemblPlants"/>
        </authorList>
    </citation>
    <scope>IDENTIFICATION</scope>
</reference>
<dbReference type="AlphaFoldDB" id="A0A453TA14"/>
<evidence type="ECO:0000313" key="1">
    <source>
        <dbReference type="EnsemblPlants" id="AET7Gv21305200.2"/>
    </source>
</evidence>